<dbReference type="PROSITE" id="PS50887">
    <property type="entry name" value="GGDEF"/>
    <property type="match status" value="1"/>
</dbReference>
<dbReference type="PRINTS" id="PR01033">
    <property type="entry name" value="PHYTOCHROME"/>
</dbReference>
<dbReference type="SUPFAM" id="SSF141868">
    <property type="entry name" value="EAL domain-like"/>
    <property type="match status" value="1"/>
</dbReference>
<dbReference type="AlphaFoldDB" id="A0A4R2KYT1"/>
<keyword evidence="1" id="KW-0600">Photoreceptor protein</keyword>
<dbReference type="PANTHER" id="PTHR33121">
    <property type="entry name" value="CYCLIC DI-GMP PHOSPHODIESTERASE PDEF"/>
    <property type="match status" value="1"/>
</dbReference>
<keyword evidence="3" id="KW-0157">Chromophore</keyword>
<dbReference type="InterPro" id="IPR000160">
    <property type="entry name" value="GGDEF_dom"/>
</dbReference>
<dbReference type="Proteomes" id="UP000294980">
    <property type="component" value="Unassembled WGS sequence"/>
</dbReference>
<dbReference type="InterPro" id="IPR029787">
    <property type="entry name" value="Nucleotide_cyclase"/>
</dbReference>
<dbReference type="SUPFAM" id="SSF55785">
    <property type="entry name" value="PYP-like sensor domain (PAS domain)"/>
    <property type="match status" value="1"/>
</dbReference>
<reference evidence="8 9" key="1">
    <citation type="submission" date="2019-03" db="EMBL/GenBank/DDBJ databases">
        <title>Genomic Encyclopedia of Type Strains, Phase IV (KMG-IV): sequencing the most valuable type-strain genomes for metagenomic binning, comparative biology and taxonomic classification.</title>
        <authorList>
            <person name="Goeker M."/>
        </authorList>
    </citation>
    <scope>NUCLEOTIDE SEQUENCE [LARGE SCALE GENOMIC DNA]</scope>
    <source>
        <strain evidence="8 9">DSM 23344</strain>
    </source>
</reference>
<dbReference type="InterPro" id="IPR035919">
    <property type="entry name" value="EAL_sf"/>
</dbReference>
<evidence type="ECO:0000256" key="2">
    <source>
        <dbReference type="ARBA" id="ARBA00022606"/>
    </source>
</evidence>
<evidence type="ECO:0000313" key="8">
    <source>
        <dbReference type="EMBL" id="TCO71855.1"/>
    </source>
</evidence>
<evidence type="ECO:0000256" key="1">
    <source>
        <dbReference type="ARBA" id="ARBA00022543"/>
    </source>
</evidence>
<sequence length="950" mass="107901">MTDYLKKIEQEINSAIAYGDQEVTLDNCDREPIHLIGHIQSHGVLVVSELTTNGIQTIDFLSENTSQHLGIEPGILLGQPLDALISEHSLEMLRQALTSPVHNSQTYYDLEIHSPRVKSVQASCHENGGLLFIEFQPFLPPDFTSAAFDVDGKDVVAEFTTRMLRAQSFDDLATVMVLFFFEKLNYDRVMVYKFDDDDHGEVVAEAKQDHLEPFLGLNYPASDIPQFARYLYVQNRCRIITSILSEPVPINTMLQDSSNYQLDLRFSNLRSMSPIHIEYLSNMGIEASLTMSIVKDNKLFGMLIMHHYEPRYCELRSREVINQLSFICSDYVKLLDRVEAALGTERSQDIRNLINVHLFDNEQKVNYDDVAASILHVLDGDGIYVAMNGEPLFASGLLHEKIDLITQGLDSSRLSNSQVFYSSNLAKDWPEMFAGDSRICGLMLINLPSDRPSFIAVFRYERAKLVRWAGRKQEYSEADDGRLHARRSFKEWREYTKNQSLPWSNFDILNAKNLRSVFIRYLLRMNERYLAKLVSLDTLTELPNRHFITSRIDLLLDQNVAVGLLLIDCDRFKTINDSLGHDVGDKVLQEVARRLKSLEIPGSVVARLGGDEFTMLIQDGDFDTIEKMAANIVGAFQLPISFEHYNFYVPTSIGVAISAVDSTRSSLMRAADMAMYDAKHNGGNGYKFVNRGLMNKADERLAIEQNIYQALKQNEIVNYYQPITDSRTYSVCGFEVLCRWLKADGEIIPPLKFLGVAEQTGMIIPIGVRVIEQALGDLQRFQQKDRDLFMTLNFSPLQLLDDTTVDYLINEVREKGLDASKIWVEMTEESYIEDEKALIQTLDRLKVHDFKLALDDFGSGYSSMKYLTALPIDIVKFDKTLIDNIHNNAQSFKLLKASRQLASVCNLMTVAEGIETSEQKNCVSEINIDYQQGYLFGKPTDFAAAIKLIG</sequence>
<dbReference type="InterPro" id="IPR003018">
    <property type="entry name" value="GAF"/>
</dbReference>
<feature type="domain" description="GGDEF" evidence="7">
    <location>
        <begin position="560"/>
        <end position="691"/>
    </location>
</feature>
<dbReference type="GO" id="GO:0009584">
    <property type="term" value="P:detection of visible light"/>
    <property type="evidence" value="ECO:0007669"/>
    <property type="project" value="InterPro"/>
</dbReference>
<feature type="domain" description="EAL" evidence="6">
    <location>
        <begin position="700"/>
        <end position="950"/>
    </location>
</feature>
<dbReference type="Gene3D" id="3.30.70.270">
    <property type="match status" value="1"/>
</dbReference>
<dbReference type="SMART" id="SM00267">
    <property type="entry name" value="GGDEF"/>
    <property type="match status" value="1"/>
</dbReference>
<dbReference type="InterPro" id="IPR016132">
    <property type="entry name" value="Phyto_chromo_attachment"/>
</dbReference>
<dbReference type="Gene3D" id="3.30.450.270">
    <property type="match status" value="1"/>
</dbReference>
<dbReference type="EMBL" id="SLWX01000020">
    <property type="protein sequence ID" value="TCO71855.1"/>
    <property type="molecule type" value="Genomic_DNA"/>
</dbReference>
<keyword evidence="2" id="KW-0716">Sensory transduction</keyword>
<evidence type="ECO:0000259" key="6">
    <source>
        <dbReference type="PROSITE" id="PS50883"/>
    </source>
</evidence>
<dbReference type="Pfam" id="PF00360">
    <property type="entry name" value="PHY"/>
    <property type="match status" value="1"/>
</dbReference>
<protein>
    <submittedName>
        <fullName evidence="8">Diguanylate cyclase (GGDEF)-like protein</fullName>
    </submittedName>
</protein>
<dbReference type="GO" id="GO:0071111">
    <property type="term" value="F:cyclic-guanylate-specific phosphodiesterase activity"/>
    <property type="evidence" value="ECO:0007669"/>
    <property type="project" value="InterPro"/>
</dbReference>
<evidence type="ECO:0000259" key="7">
    <source>
        <dbReference type="PROSITE" id="PS50887"/>
    </source>
</evidence>
<dbReference type="Pfam" id="PF01590">
    <property type="entry name" value="GAF"/>
    <property type="match status" value="1"/>
</dbReference>
<evidence type="ECO:0000313" key="9">
    <source>
        <dbReference type="Proteomes" id="UP000294980"/>
    </source>
</evidence>
<dbReference type="CDD" id="cd01949">
    <property type="entry name" value="GGDEF"/>
    <property type="match status" value="1"/>
</dbReference>
<dbReference type="PROSITE" id="PS50883">
    <property type="entry name" value="EAL"/>
    <property type="match status" value="1"/>
</dbReference>
<accession>A0A4R2KYT1</accession>
<dbReference type="Pfam" id="PF08446">
    <property type="entry name" value="PAS_2"/>
    <property type="match status" value="1"/>
</dbReference>
<dbReference type="InterPro" id="IPR043150">
    <property type="entry name" value="Phytochrome_PHY_sf"/>
</dbReference>
<dbReference type="InterPro" id="IPR013654">
    <property type="entry name" value="PAS_2"/>
</dbReference>
<evidence type="ECO:0000256" key="3">
    <source>
        <dbReference type="ARBA" id="ARBA00022991"/>
    </source>
</evidence>
<dbReference type="CDD" id="cd01948">
    <property type="entry name" value="EAL"/>
    <property type="match status" value="1"/>
</dbReference>
<dbReference type="SUPFAM" id="SSF55781">
    <property type="entry name" value="GAF domain-like"/>
    <property type="match status" value="2"/>
</dbReference>
<keyword evidence="4" id="KW-0675">Receptor</keyword>
<dbReference type="Gene3D" id="3.30.450.40">
    <property type="match status" value="1"/>
</dbReference>
<dbReference type="InterPro" id="IPR029016">
    <property type="entry name" value="GAF-like_dom_sf"/>
</dbReference>
<dbReference type="GO" id="GO:0006355">
    <property type="term" value="P:regulation of DNA-templated transcription"/>
    <property type="evidence" value="ECO:0007669"/>
    <property type="project" value="InterPro"/>
</dbReference>
<dbReference type="Gene3D" id="3.20.20.450">
    <property type="entry name" value="EAL domain"/>
    <property type="match status" value="1"/>
</dbReference>
<dbReference type="RefSeq" id="WP_117319458.1">
    <property type="nucleotide sequence ID" value="NZ_QQSW01000026.1"/>
</dbReference>
<dbReference type="PROSITE" id="PS50046">
    <property type="entry name" value="PHYTOCHROME_2"/>
    <property type="match status" value="1"/>
</dbReference>
<dbReference type="Pfam" id="PF00990">
    <property type="entry name" value="GGDEF"/>
    <property type="match status" value="1"/>
</dbReference>
<dbReference type="InterPro" id="IPR035965">
    <property type="entry name" value="PAS-like_dom_sf"/>
</dbReference>
<dbReference type="InterPro" id="IPR013515">
    <property type="entry name" value="Phytochrome_cen-reg"/>
</dbReference>
<organism evidence="8 9">
    <name type="scientific">Chromatocurvus halotolerans</name>
    <dbReference type="NCBI Taxonomy" id="1132028"/>
    <lineage>
        <taxon>Bacteria</taxon>
        <taxon>Pseudomonadati</taxon>
        <taxon>Pseudomonadota</taxon>
        <taxon>Gammaproteobacteria</taxon>
        <taxon>Cellvibrionales</taxon>
        <taxon>Halieaceae</taxon>
        <taxon>Chromatocurvus</taxon>
    </lineage>
</organism>
<dbReference type="Gene3D" id="3.30.450.20">
    <property type="entry name" value="PAS domain"/>
    <property type="match status" value="1"/>
</dbReference>
<dbReference type="SUPFAM" id="SSF55073">
    <property type="entry name" value="Nucleotide cyclase"/>
    <property type="match status" value="1"/>
</dbReference>
<dbReference type="SMART" id="SM00052">
    <property type="entry name" value="EAL"/>
    <property type="match status" value="1"/>
</dbReference>
<gene>
    <name evidence="8" type="ORF">EV688_1209</name>
</gene>
<dbReference type="PANTHER" id="PTHR33121:SF70">
    <property type="entry name" value="SIGNALING PROTEIN YKOW"/>
    <property type="match status" value="1"/>
</dbReference>
<evidence type="ECO:0000259" key="5">
    <source>
        <dbReference type="PROSITE" id="PS50046"/>
    </source>
</evidence>
<dbReference type="OrthoDB" id="9808408at2"/>
<dbReference type="InterPro" id="IPR001633">
    <property type="entry name" value="EAL_dom"/>
</dbReference>
<dbReference type="InterPro" id="IPR050706">
    <property type="entry name" value="Cyclic-di-GMP_PDE-like"/>
</dbReference>
<dbReference type="InterPro" id="IPR043128">
    <property type="entry name" value="Rev_trsase/Diguanyl_cyclase"/>
</dbReference>
<dbReference type="Pfam" id="PF00563">
    <property type="entry name" value="EAL"/>
    <property type="match status" value="1"/>
</dbReference>
<comment type="caution">
    <text evidence="8">The sequence shown here is derived from an EMBL/GenBank/DDBJ whole genome shotgun (WGS) entry which is preliminary data.</text>
</comment>
<proteinExistence type="predicted"/>
<feature type="domain" description="Phytochrome chromophore attachment site" evidence="5">
    <location>
        <begin position="168"/>
        <end position="327"/>
    </location>
</feature>
<dbReference type="GO" id="GO:0009881">
    <property type="term" value="F:photoreceptor activity"/>
    <property type="evidence" value="ECO:0007669"/>
    <property type="project" value="UniProtKB-KW"/>
</dbReference>
<dbReference type="InterPro" id="IPR001294">
    <property type="entry name" value="Phytochrome"/>
</dbReference>
<evidence type="ECO:0000256" key="4">
    <source>
        <dbReference type="ARBA" id="ARBA00023170"/>
    </source>
</evidence>
<name>A0A4R2KYT1_9GAMM</name>
<keyword evidence="9" id="KW-1185">Reference proteome</keyword>
<dbReference type="NCBIfam" id="TIGR00254">
    <property type="entry name" value="GGDEF"/>
    <property type="match status" value="1"/>
</dbReference>